<gene>
    <name evidence="2" type="ORF">O3P69_002491</name>
</gene>
<feature type="region of interest" description="Disordered" evidence="1">
    <location>
        <begin position="193"/>
        <end position="213"/>
    </location>
</feature>
<name>A0AAW0UKS1_SCYPA</name>
<dbReference type="EMBL" id="JARAKH010000009">
    <property type="protein sequence ID" value="KAK8400723.1"/>
    <property type="molecule type" value="Genomic_DNA"/>
</dbReference>
<evidence type="ECO:0000313" key="2">
    <source>
        <dbReference type="EMBL" id="KAK8400723.1"/>
    </source>
</evidence>
<organism evidence="2 3">
    <name type="scientific">Scylla paramamosain</name>
    <name type="common">Mud crab</name>
    <dbReference type="NCBI Taxonomy" id="85552"/>
    <lineage>
        <taxon>Eukaryota</taxon>
        <taxon>Metazoa</taxon>
        <taxon>Ecdysozoa</taxon>
        <taxon>Arthropoda</taxon>
        <taxon>Crustacea</taxon>
        <taxon>Multicrustacea</taxon>
        <taxon>Malacostraca</taxon>
        <taxon>Eumalacostraca</taxon>
        <taxon>Eucarida</taxon>
        <taxon>Decapoda</taxon>
        <taxon>Pleocyemata</taxon>
        <taxon>Brachyura</taxon>
        <taxon>Eubrachyura</taxon>
        <taxon>Portunoidea</taxon>
        <taxon>Portunidae</taxon>
        <taxon>Portuninae</taxon>
        <taxon>Scylla</taxon>
    </lineage>
</organism>
<proteinExistence type="predicted"/>
<dbReference type="AlphaFoldDB" id="A0AAW0UKS1"/>
<dbReference type="Proteomes" id="UP001487740">
    <property type="component" value="Unassembled WGS sequence"/>
</dbReference>
<accession>A0AAW0UKS1</accession>
<feature type="compositionally biased region" description="Basic residues" evidence="1">
    <location>
        <begin position="204"/>
        <end position="213"/>
    </location>
</feature>
<reference evidence="2 3" key="1">
    <citation type="submission" date="2023-03" db="EMBL/GenBank/DDBJ databases">
        <title>High-quality genome of Scylla paramamosain provides insights in environmental adaptation.</title>
        <authorList>
            <person name="Zhang L."/>
        </authorList>
    </citation>
    <scope>NUCLEOTIDE SEQUENCE [LARGE SCALE GENOMIC DNA]</scope>
    <source>
        <strain evidence="2">LZ_2023a</strain>
        <tissue evidence="2">Muscle</tissue>
    </source>
</reference>
<comment type="caution">
    <text evidence="2">The sequence shown here is derived from an EMBL/GenBank/DDBJ whole genome shotgun (WGS) entry which is preliminary data.</text>
</comment>
<evidence type="ECO:0000256" key="1">
    <source>
        <dbReference type="SAM" id="MobiDB-lite"/>
    </source>
</evidence>
<keyword evidence="3" id="KW-1185">Reference proteome</keyword>
<protein>
    <submittedName>
        <fullName evidence="2">Uncharacterized protein</fullName>
    </submittedName>
</protein>
<evidence type="ECO:0000313" key="3">
    <source>
        <dbReference type="Proteomes" id="UP001487740"/>
    </source>
</evidence>
<sequence>MSPMYSRSLRARGVNLTAVYKDDANIFRTTTATAASTALPRPAVHECIIQKDGQAVAALVAAEADPGHHRRQPYYKRPSYYNQRRPHGAVHSGGLGSHATHGLASVSHSAGHLQGATHGVLGGHATLGHASVGLSKGATHGVHGGHASVSHLKGSTHGVHGGHATLGHASVSHLKGSTHGVHGAHATLGHASVSHSKGVTHSVHGGHGKKYYH</sequence>